<keyword evidence="3" id="KW-1185">Reference proteome</keyword>
<name>A0ABN0YEA1_9CAUL</name>
<sequence length="189" mass="19442">MKTTSIATLALAGIALAGCSTLSETSSSATSSASRGVEQVNSGLGSALQAPLEDLNLVRQEIPAVLNEAATSPYSVQGMGTCSAIATEIGRLDEALGPDLDAPATTEETDVGDKAADAAADATLDAVRSTVTDFIPARSWVRRLTGAHRHSQEVQAAVRAGLQRRAFLKGVGQQKNCAPPAAPTGYRKH</sequence>
<evidence type="ECO:0008006" key="4">
    <source>
        <dbReference type="Google" id="ProtNLM"/>
    </source>
</evidence>
<feature type="signal peptide" evidence="1">
    <location>
        <begin position="1"/>
        <end position="17"/>
    </location>
</feature>
<dbReference type="RefSeq" id="WP_167177102.1">
    <property type="nucleotide sequence ID" value="NZ_BAAAEJ010000007.1"/>
</dbReference>
<evidence type="ECO:0000313" key="2">
    <source>
        <dbReference type="EMBL" id="GAA0392513.1"/>
    </source>
</evidence>
<reference evidence="2 3" key="1">
    <citation type="journal article" date="2019" name="Int. J. Syst. Evol. Microbiol.">
        <title>The Global Catalogue of Microorganisms (GCM) 10K type strain sequencing project: providing services to taxonomists for standard genome sequencing and annotation.</title>
        <authorList>
            <consortium name="The Broad Institute Genomics Platform"/>
            <consortium name="The Broad Institute Genome Sequencing Center for Infectious Disease"/>
            <person name="Wu L."/>
            <person name="Ma J."/>
        </authorList>
    </citation>
    <scope>NUCLEOTIDE SEQUENCE [LARGE SCALE GENOMIC DNA]</scope>
    <source>
        <strain evidence="2 3">JCM 13476</strain>
    </source>
</reference>
<organism evidence="2 3">
    <name type="scientific">Brevundimonas terrae</name>
    <dbReference type="NCBI Taxonomy" id="363631"/>
    <lineage>
        <taxon>Bacteria</taxon>
        <taxon>Pseudomonadati</taxon>
        <taxon>Pseudomonadota</taxon>
        <taxon>Alphaproteobacteria</taxon>
        <taxon>Caulobacterales</taxon>
        <taxon>Caulobacteraceae</taxon>
        <taxon>Brevundimonas</taxon>
    </lineage>
</organism>
<evidence type="ECO:0000313" key="3">
    <source>
        <dbReference type="Proteomes" id="UP001500791"/>
    </source>
</evidence>
<proteinExistence type="predicted"/>
<keyword evidence="1" id="KW-0732">Signal</keyword>
<gene>
    <name evidence="2" type="ORF">GCM10009093_18890</name>
</gene>
<protein>
    <recommendedName>
        <fullName evidence="4">Lipoprotein</fullName>
    </recommendedName>
</protein>
<evidence type="ECO:0000256" key="1">
    <source>
        <dbReference type="SAM" id="SignalP"/>
    </source>
</evidence>
<dbReference type="PROSITE" id="PS51257">
    <property type="entry name" value="PROKAR_LIPOPROTEIN"/>
    <property type="match status" value="1"/>
</dbReference>
<dbReference type="EMBL" id="BAAAEJ010000007">
    <property type="protein sequence ID" value="GAA0392513.1"/>
    <property type="molecule type" value="Genomic_DNA"/>
</dbReference>
<feature type="chain" id="PRO_5047237827" description="Lipoprotein" evidence="1">
    <location>
        <begin position="18"/>
        <end position="189"/>
    </location>
</feature>
<comment type="caution">
    <text evidence="2">The sequence shown here is derived from an EMBL/GenBank/DDBJ whole genome shotgun (WGS) entry which is preliminary data.</text>
</comment>
<accession>A0ABN0YEA1</accession>
<dbReference type="Proteomes" id="UP001500791">
    <property type="component" value="Unassembled WGS sequence"/>
</dbReference>